<dbReference type="Proteomes" id="UP000314294">
    <property type="component" value="Unassembled WGS sequence"/>
</dbReference>
<keyword evidence="3" id="KW-1185">Reference proteome</keyword>
<evidence type="ECO:0000313" key="2">
    <source>
        <dbReference type="EMBL" id="TNN43341.1"/>
    </source>
</evidence>
<accession>A0A4Z2FQS6</accession>
<gene>
    <name evidence="2" type="ORF">EYF80_046467</name>
</gene>
<dbReference type="AlphaFoldDB" id="A0A4Z2FQS6"/>
<dbReference type="EMBL" id="SRLO01000974">
    <property type="protein sequence ID" value="TNN43341.1"/>
    <property type="molecule type" value="Genomic_DNA"/>
</dbReference>
<organism evidence="2 3">
    <name type="scientific">Liparis tanakae</name>
    <name type="common">Tanaka's snailfish</name>
    <dbReference type="NCBI Taxonomy" id="230148"/>
    <lineage>
        <taxon>Eukaryota</taxon>
        <taxon>Metazoa</taxon>
        <taxon>Chordata</taxon>
        <taxon>Craniata</taxon>
        <taxon>Vertebrata</taxon>
        <taxon>Euteleostomi</taxon>
        <taxon>Actinopterygii</taxon>
        <taxon>Neopterygii</taxon>
        <taxon>Teleostei</taxon>
        <taxon>Neoteleostei</taxon>
        <taxon>Acanthomorphata</taxon>
        <taxon>Eupercaria</taxon>
        <taxon>Perciformes</taxon>
        <taxon>Cottioidei</taxon>
        <taxon>Cottales</taxon>
        <taxon>Liparidae</taxon>
        <taxon>Liparis</taxon>
    </lineage>
</organism>
<protein>
    <submittedName>
        <fullName evidence="2">Uncharacterized protein</fullName>
    </submittedName>
</protein>
<reference evidence="2 3" key="1">
    <citation type="submission" date="2019-03" db="EMBL/GenBank/DDBJ databases">
        <title>First draft genome of Liparis tanakae, snailfish: a comprehensive survey of snailfish specific genes.</title>
        <authorList>
            <person name="Kim W."/>
            <person name="Song I."/>
            <person name="Jeong J.-H."/>
            <person name="Kim D."/>
            <person name="Kim S."/>
            <person name="Ryu S."/>
            <person name="Song J.Y."/>
            <person name="Lee S.K."/>
        </authorList>
    </citation>
    <scope>NUCLEOTIDE SEQUENCE [LARGE SCALE GENOMIC DNA]</scope>
    <source>
        <tissue evidence="2">Muscle</tissue>
    </source>
</reference>
<evidence type="ECO:0000313" key="3">
    <source>
        <dbReference type="Proteomes" id="UP000314294"/>
    </source>
</evidence>
<proteinExistence type="predicted"/>
<feature type="region of interest" description="Disordered" evidence="1">
    <location>
        <begin position="1"/>
        <end position="67"/>
    </location>
</feature>
<feature type="compositionally biased region" description="Pro residues" evidence="1">
    <location>
        <begin position="57"/>
        <end position="67"/>
    </location>
</feature>
<comment type="caution">
    <text evidence="2">The sequence shown here is derived from an EMBL/GenBank/DDBJ whole genome shotgun (WGS) entry which is preliminary data.</text>
</comment>
<evidence type="ECO:0000256" key="1">
    <source>
        <dbReference type="SAM" id="MobiDB-lite"/>
    </source>
</evidence>
<name>A0A4Z2FQS6_9TELE</name>
<sequence>MSHRSRLQADGRLRAPMSPTSDDDASASKTGARRFLGQDSCSRNQRVLFGTIARTRTPPPDPIRTCD</sequence>